<proteinExistence type="predicted"/>
<protein>
    <recommendedName>
        <fullName evidence="3">Glycosyltransferase family 4 protein</fullName>
    </recommendedName>
</protein>
<organism evidence="1 2">
    <name type="scientific">Aestuariibaculum lutulentum</name>
    <dbReference type="NCBI Taxonomy" id="2920935"/>
    <lineage>
        <taxon>Bacteria</taxon>
        <taxon>Pseudomonadati</taxon>
        <taxon>Bacteroidota</taxon>
        <taxon>Flavobacteriia</taxon>
        <taxon>Flavobacteriales</taxon>
        <taxon>Flavobacteriaceae</taxon>
    </lineage>
</organism>
<name>A0ABS9RE63_9FLAO</name>
<keyword evidence="2" id="KW-1185">Reference proteome</keyword>
<dbReference type="RefSeq" id="WP_240571513.1">
    <property type="nucleotide sequence ID" value="NZ_CP136709.1"/>
</dbReference>
<evidence type="ECO:0008006" key="3">
    <source>
        <dbReference type="Google" id="ProtNLM"/>
    </source>
</evidence>
<dbReference type="Gene3D" id="3.40.50.2000">
    <property type="entry name" value="Glycogen Phosphorylase B"/>
    <property type="match status" value="2"/>
</dbReference>
<reference evidence="1" key="1">
    <citation type="submission" date="2022-02" db="EMBL/GenBank/DDBJ databases">
        <title>Aestuariibaculum sp., a marine bacterium isolated from sediment in Guangxi.</title>
        <authorList>
            <person name="Ying J."/>
        </authorList>
    </citation>
    <scope>NUCLEOTIDE SEQUENCE</scope>
    <source>
        <strain evidence="1">L182</strain>
    </source>
</reference>
<dbReference type="Proteomes" id="UP001156141">
    <property type="component" value="Unassembled WGS sequence"/>
</dbReference>
<accession>A0ABS9RE63</accession>
<evidence type="ECO:0000313" key="2">
    <source>
        <dbReference type="Proteomes" id="UP001156141"/>
    </source>
</evidence>
<evidence type="ECO:0000313" key="1">
    <source>
        <dbReference type="EMBL" id="MCH4551236.1"/>
    </source>
</evidence>
<sequence length="401" mass="46307">MKFLIIAQDLRVSGTSEGVVSRSFVAKLKTAYPQCVIDVMYLRHGTNEDALNLLPVNHIEVYNINRKVPFYMKWVNKVYWRICHKSLNEWYIQNKYKTIISKISYKAYDHIFMRSCGLQFEAILAIKNLPILKKTYINFHDPYPVFWCAGSNNKLNNLELFRLKQMNQVVSNSKGCISPAKILSNDLEVLYGSRKPFKVLPHQYDKNVFDFSDTSRVRKKTKKVTISYHGILQFGRNIDILLDAYLNLISGSPLYKENTEFLLRIKGKQAKRLKNKYVDCENIILLEPLNFSNAAIEQETVSDILIILENGPLKSNILVGKAPFIASLNKPILCLSPKVSELRGIIKEDQFIADCDDESQIKNKLENLIENRLRLNEPLYPFGDYFSDANFKKMLNTVLEA</sequence>
<gene>
    <name evidence="1" type="ORF">MKW35_01255</name>
</gene>
<dbReference type="EMBL" id="JAKVQD010000001">
    <property type="protein sequence ID" value="MCH4551236.1"/>
    <property type="molecule type" value="Genomic_DNA"/>
</dbReference>
<dbReference type="SUPFAM" id="SSF53756">
    <property type="entry name" value="UDP-Glycosyltransferase/glycogen phosphorylase"/>
    <property type="match status" value="1"/>
</dbReference>
<comment type="caution">
    <text evidence="1">The sequence shown here is derived from an EMBL/GenBank/DDBJ whole genome shotgun (WGS) entry which is preliminary data.</text>
</comment>